<name>A0A1E7X724_9BURK</name>
<reference evidence="2" key="1">
    <citation type="journal article" date="2016" name="Front. Microbiol.">
        <title>Molecular Keys to the Janthinobacterium and Duganella spp. Interaction with the Plant Pathogen Fusarium graminearum.</title>
        <authorList>
            <person name="Haack F.S."/>
            <person name="Poehlein A."/>
            <person name="Kroger C."/>
            <person name="Voigt C.A."/>
            <person name="Piepenbring M."/>
            <person name="Bode H.B."/>
            <person name="Daniel R."/>
            <person name="Schafer W."/>
            <person name="Streit W.R."/>
        </authorList>
    </citation>
    <scope>NUCLEOTIDE SEQUENCE [LARGE SCALE GENOMIC DNA]</scope>
    <source>
        <strain evidence="2">T54</strain>
    </source>
</reference>
<sequence>MDGGAIGSAGVGTMGAGGSAAGDTGTVLLLAGLDTGGLGR</sequence>
<dbReference type="Proteomes" id="UP000175989">
    <property type="component" value="Unassembled WGS sequence"/>
</dbReference>
<proteinExistence type="predicted"/>
<accession>A0A1E7X724</accession>
<dbReference type="AlphaFoldDB" id="A0A1E7X724"/>
<dbReference type="EMBL" id="LROM01000025">
    <property type="protein sequence ID" value="OFA08934.1"/>
    <property type="molecule type" value="Genomic_DNA"/>
</dbReference>
<evidence type="ECO:0000313" key="2">
    <source>
        <dbReference type="Proteomes" id="UP000175989"/>
    </source>
</evidence>
<gene>
    <name evidence="1" type="ORF">DUPY_03060</name>
</gene>
<evidence type="ECO:0000313" key="1">
    <source>
        <dbReference type="EMBL" id="OFA08934.1"/>
    </source>
</evidence>
<protein>
    <submittedName>
        <fullName evidence="1">Uncharacterized protein</fullName>
    </submittedName>
</protein>
<comment type="caution">
    <text evidence="1">The sequence shown here is derived from an EMBL/GenBank/DDBJ whole genome shotgun (WGS) entry which is preliminary data.</text>
</comment>
<organism evidence="1 2">
    <name type="scientific">Duganella phyllosphaerae</name>
    <dbReference type="NCBI Taxonomy" id="762836"/>
    <lineage>
        <taxon>Bacteria</taxon>
        <taxon>Pseudomonadati</taxon>
        <taxon>Pseudomonadota</taxon>
        <taxon>Betaproteobacteria</taxon>
        <taxon>Burkholderiales</taxon>
        <taxon>Oxalobacteraceae</taxon>
        <taxon>Telluria group</taxon>
        <taxon>Duganella</taxon>
    </lineage>
</organism>
<keyword evidence="2" id="KW-1185">Reference proteome</keyword>